<dbReference type="EMBL" id="VXIV02002271">
    <property type="protein sequence ID" value="KAF6026473.1"/>
    <property type="molecule type" value="Genomic_DNA"/>
</dbReference>
<keyword evidence="6" id="KW-1185">Reference proteome</keyword>
<evidence type="ECO:0000256" key="2">
    <source>
        <dbReference type="ARBA" id="ARBA00022679"/>
    </source>
</evidence>
<dbReference type="OrthoDB" id="10251242at2759"/>
<evidence type="ECO:0000256" key="1">
    <source>
        <dbReference type="ARBA" id="ARBA00022603"/>
    </source>
</evidence>
<comment type="similarity">
    <text evidence="4">Belongs to the class I-like SAM-binding methyltransferase superfamily. Cation-dependent O-methyltransferase family.</text>
</comment>
<organism evidence="5 6">
    <name type="scientific">Bugula neritina</name>
    <name type="common">Brown bryozoan</name>
    <name type="synonym">Sertularia neritina</name>
    <dbReference type="NCBI Taxonomy" id="10212"/>
    <lineage>
        <taxon>Eukaryota</taxon>
        <taxon>Metazoa</taxon>
        <taxon>Spiralia</taxon>
        <taxon>Lophotrochozoa</taxon>
        <taxon>Bryozoa</taxon>
        <taxon>Gymnolaemata</taxon>
        <taxon>Cheilostomatida</taxon>
        <taxon>Flustrina</taxon>
        <taxon>Buguloidea</taxon>
        <taxon>Bugulidae</taxon>
        <taxon>Bugula</taxon>
    </lineage>
</organism>
<dbReference type="Pfam" id="PF01596">
    <property type="entry name" value="Methyltransf_3"/>
    <property type="match status" value="1"/>
</dbReference>
<dbReference type="GO" id="GO:0008171">
    <property type="term" value="F:O-methyltransferase activity"/>
    <property type="evidence" value="ECO:0007669"/>
    <property type="project" value="InterPro"/>
</dbReference>
<dbReference type="PROSITE" id="PS51682">
    <property type="entry name" value="SAM_OMT_I"/>
    <property type="match status" value="1"/>
</dbReference>
<accession>A0A7J7JKV5</accession>
<dbReference type="CDD" id="cd02440">
    <property type="entry name" value="AdoMet_MTases"/>
    <property type="match status" value="1"/>
</dbReference>
<dbReference type="PANTHER" id="PTHR10509:SF14">
    <property type="entry name" value="CAFFEOYL-COA O-METHYLTRANSFERASE 3-RELATED"/>
    <property type="match status" value="1"/>
</dbReference>
<dbReference type="InterPro" id="IPR050362">
    <property type="entry name" value="Cation-dep_OMT"/>
</dbReference>
<protein>
    <submittedName>
        <fullName evidence="5">COMTD1</fullName>
    </submittedName>
</protein>
<evidence type="ECO:0000256" key="3">
    <source>
        <dbReference type="ARBA" id="ARBA00022691"/>
    </source>
</evidence>
<keyword evidence="1" id="KW-0489">Methyltransferase</keyword>
<dbReference type="GO" id="GO:0032259">
    <property type="term" value="P:methylation"/>
    <property type="evidence" value="ECO:0007669"/>
    <property type="project" value="UniProtKB-KW"/>
</dbReference>
<sequence length="241" mass="26549">MDYITYGSEENGNQSRGVIVYEDKSDMSKAAGRMEYMSKHRSPVLPVQEKLAKVTEQHSEGVMLSAPDSTMILTNMLKFSGAKKCIDVGVFTGYSALSWALSIPEDGKVVALDVSEEDASIGKPFWKEACVEHKIDLRIAPANQSLQEMLDSGEGGSYDFMYIDADKEGYDTYYELGLKLLRAGGIIAIDNTWFFGTLVDTSIKDEGVQVLRGLNEKIREDARVTAVMVNAGDGIFLCLKN</sequence>
<reference evidence="5" key="1">
    <citation type="submission" date="2020-06" db="EMBL/GenBank/DDBJ databases">
        <title>Draft genome of Bugula neritina, a colonial animal packing powerful symbionts and potential medicines.</title>
        <authorList>
            <person name="Rayko M."/>
        </authorList>
    </citation>
    <scope>NUCLEOTIDE SEQUENCE [LARGE SCALE GENOMIC DNA]</scope>
    <source>
        <strain evidence="5">Kwan_BN1</strain>
    </source>
</reference>
<comment type="caution">
    <text evidence="5">The sequence shown here is derived from an EMBL/GenBank/DDBJ whole genome shotgun (WGS) entry which is preliminary data.</text>
</comment>
<gene>
    <name evidence="5" type="ORF">EB796_015214</name>
</gene>
<evidence type="ECO:0000313" key="6">
    <source>
        <dbReference type="Proteomes" id="UP000593567"/>
    </source>
</evidence>
<dbReference type="AlphaFoldDB" id="A0A7J7JKV5"/>
<name>A0A7J7JKV5_BUGNE</name>
<dbReference type="SUPFAM" id="SSF53335">
    <property type="entry name" value="S-adenosyl-L-methionine-dependent methyltransferases"/>
    <property type="match status" value="1"/>
</dbReference>
<proteinExistence type="inferred from homology"/>
<keyword evidence="2" id="KW-0808">Transferase</keyword>
<evidence type="ECO:0000313" key="5">
    <source>
        <dbReference type="EMBL" id="KAF6026473.1"/>
    </source>
</evidence>
<dbReference type="InterPro" id="IPR029063">
    <property type="entry name" value="SAM-dependent_MTases_sf"/>
</dbReference>
<keyword evidence="3" id="KW-0949">S-adenosyl-L-methionine</keyword>
<dbReference type="Proteomes" id="UP000593567">
    <property type="component" value="Unassembled WGS sequence"/>
</dbReference>
<dbReference type="GO" id="GO:0008757">
    <property type="term" value="F:S-adenosylmethionine-dependent methyltransferase activity"/>
    <property type="evidence" value="ECO:0007669"/>
    <property type="project" value="TreeGrafter"/>
</dbReference>
<dbReference type="PANTHER" id="PTHR10509">
    <property type="entry name" value="O-METHYLTRANSFERASE-RELATED"/>
    <property type="match status" value="1"/>
</dbReference>
<dbReference type="Gene3D" id="3.40.50.150">
    <property type="entry name" value="Vaccinia Virus protein VP39"/>
    <property type="match status" value="1"/>
</dbReference>
<dbReference type="InterPro" id="IPR002935">
    <property type="entry name" value="SAM_O-MeTrfase"/>
</dbReference>
<evidence type="ECO:0000256" key="4">
    <source>
        <dbReference type="ARBA" id="ARBA00023453"/>
    </source>
</evidence>